<name>A0A1T5D234_9FLAO</name>
<sequence>MIALFGLDTKKSIEKKRLVYDENGFDIFDRYFIFFLSSIIIFGFSMILYRKNVPLKNLGFEYYLLIVGILFCIYLGYRKATEKNLYVQKSDYSNDHTKTLIRDFCKNRGLTEHFVYKELIIFTEPLMMSFNSESEVSYVFIVENSVAYFAVLKKGDRANFPTLTTHLFLKSDMRKLLSKKL</sequence>
<keyword evidence="1" id="KW-0812">Transmembrane</keyword>
<dbReference type="Proteomes" id="UP000191112">
    <property type="component" value="Unassembled WGS sequence"/>
</dbReference>
<dbReference type="AlphaFoldDB" id="A0A1T5D234"/>
<accession>A0A1T5D234</accession>
<evidence type="ECO:0000313" key="2">
    <source>
        <dbReference type="EMBL" id="SKB65764.1"/>
    </source>
</evidence>
<evidence type="ECO:0000313" key="3">
    <source>
        <dbReference type="Proteomes" id="UP000191112"/>
    </source>
</evidence>
<feature type="transmembrane region" description="Helical" evidence="1">
    <location>
        <begin position="60"/>
        <end position="77"/>
    </location>
</feature>
<reference evidence="2 3" key="1">
    <citation type="submission" date="2017-02" db="EMBL/GenBank/DDBJ databases">
        <authorList>
            <person name="Peterson S.W."/>
        </authorList>
    </citation>
    <scope>NUCLEOTIDE SEQUENCE [LARGE SCALE GENOMIC DNA]</scope>
    <source>
        <strain evidence="2 3">DSM 22323</strain>
    </source>
</reference>
<feature type="transmembrane region" description="Helical" evidence="1">
    <location>
        <begin position="31"/>
        <end position="48"/>
    </location>
</feature>
<organism evidence="2 3">
    <name type="scientific">Soonwooa buanensis</name>
    <dbReference type="NCBI Taxonomy" id="619805"/>
    <lineage>
        <taxon>Bacteria</taxon>
        <taxon>Pseudomonadati</taxon>
        <taxon>Bacteroidota</taxon>
        <taxon>Flavobacteriia</taxon>
        <taxon>Flavobacteriales</taxon>
        <taxon>Weeksellaceae</taxon>
        <taxon>Chryseobacterium group</taxon>
        <taxon>Soonwooa</taxon>
    </lineage>
</organism>
<dbReference type="EMBL" id="FUYZ01000001">
    <property type="protein sequence ID" value="SKB65764.1"/>
    <property type="molecule type" value="Genomic_DNA"/>
</dbReference>
<keyword evidence="1" id="KW-0472">Membrane</keyword>
<gene>
    <name evidence="2" type="ORF">SAMN05660477_00539</name>
</gene>
<dbReference type="OrthoDB" id="1248589at2"/>
<keyword evidence="3" id="KW-1185">Reference proteome</keyword>
<evidence type="ECO:0000256" key="1">
    <source>
        <dbReference type="SAM" id="Phobius"/>
    </source>
</evidence>
<proteinExistence type="predicted"/>
<dbReference type="STRING" id="619805.SAMN05660477_00539"/>
<dbReference type="RefSeq" id="WP_079665805.1">
    <property type="nucleotide sequence ID" value="NZ_FUYZ01000001.1"/>
</dbReference>
<protein>
    <submittedName>
        <fullName evidence="2">Uncharacterized protein</fullName>
    </submittedName>
</protein>
<keyword evidence="1" id="KW-1133">Transmembrane helix</keyword>